<name>A0ABW1W689_9GAMM</name>
<dbReference type="SUPFAM" id="SSF56801">
    <property type="entry name" value="Acetyl-CoA synthetase-like"/>
    <property type="match status" value="1"/>
</dbReference>
<reference evidence="6" key="1">
    <citation type="journal article" date="2019" name="Int. J. Syst. Evol. Microbiol.">
        <title>The Global Catalogue of Microorganisms (GCM) 10K type strain sequencing project: providing services to taxonomists for standard genome sequencing and annotation.</title>
        <authorList>
            <consortium name="The Broad Institute Genomics Platform"/>
            <consortium name="The Broad Institute Genome Sequencing Center for Infectious Disease"/>
            <person name="Wu L."/>
            <person name="Ma J."/>
        </authorList>
    </citation>
    <scope>NUCLEOTIDE SEQUENCE [LARGE SCALE GENOMIC DNA]</scope>
    <source>
        <strain evidence="6">CCM 2050</strain>
    </source>
</reference>
<evidence type="ECO:0000259" key="4">
    <source>
        <dbReference type="Pfam" id="PF00501"/>
    </source>
</evidence>
<evidence type="ECO:0000256" key="3">
    <source>
        <dbReference type="ARBA" id="ARBA00023098"/>
    </source>
</evidence>
<dbReference type="Proteomes" id="UP001596264">
    <property type="component" value="Unassembled WGS sequence"/>
</dbReference>
<evidence type="ECO:0000256" key="2">
    <source>
        <dbReference type="ARBA" id="ARBA00022832"/>
    </source>
</evidence>
<evidence type="ECO:0000313" key="5">
    <source>
        <dbReference type="EMBL" id="MFC6380560.1"/>
    </source>
</evidence>
<dbReference type="InterPro" id="IPR000873">
    <property type="entry name" value="AMP-dep_synth/lig_dom"/>
</dbReference>
<organism evidence="5 6">
    <name type="scientific">Psychrobacter glacincola</name>
    <dbReference type="NCBI Taxonomy" id="56810"/>
    <lineage>
        <taxon>Bacteria</taxon>
        <taxon>Pseudomonadati</taxon>
        <taxon>Pseudomonadota</taxon>
        <taxon>Gammaproteobacteria</taxon>
        <taxon>Moraxellales</taxon>
        <taxon>Moraxellaceae</taxon>
        <taxon>Psychrobacter</taxon>
    </lineage>
</organism>
<dbReference type="RefSeq" id="WP_201563456.1">
    <property type="nucleotide sequence ID" value="NZ_CAJGZK010000014.1"/>
</dbReference>
<gene>
    <name evidence="5" type="ORF">ACFP58_03600</name>
</gene>
<accession>A0ABW1W689</accession>
<evidence type="ECO:0000256" key="1">
    <source>
        <dbReference type="ARBA" id="ARBA00022598"/>
    </source>
</evidence>
<keyword evidence="3" id="KW-0443">Lipid metabolism</keyword>
<dbReference type="CDD" id="cd05907">
    <property type="entry name" value="VL_LC_FACS_like"/>
    <property type="match status" value="1"/>
</dbReference>
<keyword evidence="6" id="KW-1185">Reference proteome</keyword>
<evidence type="ECO:0000313" key="6">
    <source>
        <dbReference type="Proteomes" id="UP001596264"/>
    </source>
</evidence>
<dbReference type="Gene3D" id="3.40.50.12780">
    <property type="entry name" value="N-terminal domain of ligase-like"/>
    <property type="match status" value="2"/>
</dbReference>
<keyword evidence="1" id="KW-0436">Ligase</keyword>
<dbReference type="InterPro" id="IPR042099">
    <property type="entry name" value="ANL_N_sf"/>
</dbReference>
<dbReference type="Pfam" id="PF00501">
    <property type="entry name" value="AMP-binding"/>
    <property type="match status" value="1"/>
</dbReference>
<dbReference type="PANTHER" id="PTHR43272">
    <property type="entry name" value="LONG-CHAIN-FATTY-ACID--COA LIGASE"/>
    <property type="match status" value="1"/>
</dbReference>
<dbReference type="EMBL" id="JBHSTZ010000008">
    <property type="protein sequence ID" value="MFC6380560.1"/>
    <property type="molecule type" value="Genomic_DNA"/>
</dbReference>
<proteinExistence type="predicted"/>
<dbReference type="Pfam" id="PF23562">
    <property type="entry name" value="AMP-binding_C_3"/>
    <property type="match status" value="1"/>
</dbReference>
<comment type="caution">
    <text evidence="5">The sequence shown here is derived from an EMBL/GenBank/DDBJ whole genome shotgun (WGS) entry which is preliminary data.</text>
</comment>
<feature type="domain" description="AMP-dependent synthetase/ligase" evidence="4">
    <location>
        <begin position="77"/>
        <end position="486"/>
    </location>
</feature>
<dbReference type="PROSITE" id="PS00455">
    <property type="entry name" value="AMP_BINDING"/>
    <property type="match status" value="1"/>
</dbReference>
<dbReference type="InterPro" id="IPR020845">
    <property type="entry name" value="AMP-binding_CS"/>
</dbReference>
<dbReference type="PANTHER" id="PTHR43272:SF32">
    <property type="entry name" value="AMP-DEPENDENT SYNTHETASE_LIGASE DOMAIN-CONTAINING PROTEIN"/>
    <property type="match status" value="1"/>
</dbReference>
<protein>
    <submittedName>
        <fullName evidence="5">AMP-dependent synthetase/ligase</fullName>
    </submittedName>
</protein>
<keyword evidence="2" id="KW-0276">Fatty acid metabolism</keyword>
<sequence length="655" mass="73477">MTNLIDNLIDATHNSTSDTPVTRVAPVVHASSYTEASSHNNDYSHKIRNAPFDHAPQVLEGCDTLTKLWRQVCLSRGNKTAHREKALGIWQSHSWLDYYHRGCDIGMALVELGLTKGDTVSILSEDNKEWLYCDMGICGVGGIPNGVYTTDSAEQLAYILNDSQSKFLIVENDEQLHKFFEIREQATSIKKVIVFERKGLRSLEDDQVIFLDELYLLGQNADNALERFSSYIDQSTANDIRTLIYTSGTTGDPKGAILTHANTLFEMKTSIEVIEILPTDEQLCFLPLCHVLERLISVDLPIHRGCIVNFAESTETVFENMKEVSPDTFTAVPRLWEKMYASISNMRSDASAVNVWAFDQALKAGHDYADMTMAGKKPTTGQRLRYQFWDKLVLRKIRDLIGMTNVRRATTGAAPISLDIIRWFHAIGVPIYEGYGMTESTGVISINTSEEQMIGSVGKALPNSEVRIADNGEILVKGGHVFAGYWNKPEKTAEDLRDGWLHTGDVGEIREGYIFITGRIKDIIITAGGKNVTPAVIESKLKFSPYISDAVVIGDKRKYLTCLIMIDQENVEKYAQDNQVMFSDFRSLCHAPEVIALIDEVVQSANETLAQVETIKRFRLIDVLLSPEDDELTATMKLKRNLVEKKHHALIDSMY</sequence>